<gene>
    <name evidence="1" type="ORF">T07_13869</name>
</gene>
<protein>
    <submittedName>
        <fullName evidence="1">Uncharacterized protein</fullName>
    </submittedName>
</protein>
<evidence type="ECO:0000313" key="2">
    <source>
        <dbReference type="Proteomes" id="UP000054630"/>
    </source>
</evidence>
<reference evidence="1 2" key="1">
    <citation type="submission" date="2015-01" db="EMBL/GenBank/DDBJ databases">
        <title>Evolution of Trichinella species and genotypes.</title>
        <authorList>
            <person name="Korhonen P.K."/>
            <person name="Edoardo P."/>
            <person name="Giuseppe L.R."/>
            <person name="Gasser R.B."/>
        </authorList>
    </citation>
    <scope>NUCLEOTIDE SEQUENCE [LARGE SCALE GENOMIC DNA]</scope>
    <source>
        <strain evidence="1">ISS37</strain>
    </source>
</reference>
<keyword evidence="2" id="KW-1185">Reference proteome</keyword>
<dbReference type="Proteomes" id="UP000054630">
    <property type="component" value="Unassembled WGS sequence"/>
</dbReference>
<feature type="non-terminal residue" evidence="1">
    <location>
        <position position="1"/>
    </location>
</feature>
<proteinExistence type="predicted"/>
<dbReference type="AlphaFoldDB" id="A0A0V0SBR3"/>
<name>A0A0V0SBR3_9BILA</name>
<evidence type="ECO:0000313" key="1">
    <source>
        <dbReference type="EMBL" id="KRX24163.1"/>
    </source>
</evidence>
<accession>A0A0V0SBR3</accession>
<comment type="caution">
    <text evidence="1">The sequence shown here is derived from an EMBL/GenBank/DDBJ whole genome shotgun (WGS) entry which is preliminary data.</text>
</comment>
<sequence length="49" mass="5727">LVRFCYIFDLVLITFLSIHPRIQLFIQSALTLIRAPVCIYRQTIFGTVL</sequence>
<organism evidence="1 2">
    <name type="scientific">Trichinella nelsoni</name>
    <dbReference type="NCBI Taxonomy" id="6336"/>
    <lineage>
        <taxon>Eukaryota</taxon>
        <taxon>Metazoa</taxon>
        <taxon>Ecdysozoa</taxon>
        <taxon>Nematoda</taxon>
        <taxon>Enoplea</taxon>
        <taxon>Dorylaimia</taxon>
        <taxon>Trichinellida</taxon>
        <taxon>Trichinellidae</taxon>
        <taxon>Trichinella</taxon>
    </lineage>
</organism>
<dbReference type="EMBL" id="JYDL01000019">
    <property type="protein sequence ID" value="KRX24163.1"/>
    <property type="molecule type" value="Genomic_DNA"/>
</dbReference>